<evidence type="ECO:0000256" key="2">
    <source>
        <dbReference type="ARBA" id="ARBA00023082"/>
    </source>
</evidence>
<dbReference type="InterPro" id="IPR014284">
    <property type="entry name" value="RNA_pol_sigma-70_dom"/>
</dbReference>
<keyword evidence="2" id="KW-0731">Sigma factor</keyword>
<dbReference type="InterPro" id="IPR036388">
    <property type="entry name" value="WH-like_DNA-bd_sf"/>
</dbReference>
<dbReference type="GO" id="GO:0003677">
    <property type="term" value="F:DNA binding"/>
    <property type="evidence" value="ECO:0007669"/>
    <property type="project" value="UniProtKB-KW"/>
</dbReference>
<accession>A0A9D2BYX7</accession>
<evidence type="ECO:0000256" key="5">
    <source>
        <dbReference type="SAM" id="MobiDB-lite"/>
    </source>
</evidence>
<evidence type="ECO:0000259" key="6">
    <source>
        <dbReference type="Pfam" id="PF08281"/>
    </source>
</evidence>
<keyword evidence="1" id="KW-0805">Transcription regulation</keyword>
<comment type="caution">
    <text evidence="7">The sequence shown here is derived from an EMBL/GenBank/DDBJ whole genome shotgun (WGS) entry which is preliminary data.</text>
</comment>
<dbReference type="InterPro" id="IPR039425">
    <property type="entry name" value="RNA_pol_sigma-70-like"/>
</dbReference>
<dbReference type="PANTHER" id="PTHR43133">
    <property type="entry name" value="RNA POLYMERASE ECF-TYPE SIGMA FACTO"/>
    <property type="match status" value="1"/>
</dbReference>
<feature type="region of interest" description="Disordered" evidence="5">
    <location>
        <begin position="1"/>
        <end position="20"/>
    </location>
</feature>
<sequence length="356" mass="41309">MWGTTTTAPTGGAESTPAEEYRTTLKRLREKEADLLLQLEGHPAAPHRLRYELALVREMVRDTQAALRRLRPQRPRVRRYSLEGQSWQWLEKQSWDRLESMDRDNRERLEWMRAVVDDGTSEMTARQRQVFDLVYRVGKEVKTVAEELGVDPSTISRTARRAVEKLRRYAEGRELVRTCTRPDGSLEIRRVVEETALITPRQRQVLLLTLDGLTRRQAAQTLSVDPSTVGRTLRRGERRLKKLTHYLNSAELRAIRNQKLRADALNWRTSCKELSAKYGVSLWVVYKLTAGTRRWEGMTALQYDIWTRRQAGETPKAIAQALGMDVRNVYQALNRARQRGERKDLYVSDGKSVDHL</sequence>
<keyword evidence="3" id="KW-0238">DNA-binding</keyword>
<evidence type="ECO:0000313" key="7">
    <source>
        <dbReference type="EMBL" id="HIY21243.1"/>
    </source>
</evidence>
<dbReference type="Proteomes" id="UP000823868">
    <property type="component" value="Unassembled WGS sequence"/>
</dbReference>
<dbReference type="EMBL" id="DXDX01000089">
    <property type="protein sequence ID" value="HIY21243.1"/>
    <property type="molecule type" value="Genomic_DNA"/>
</dbReference>
<name>A0A9D2BYX7_9FIRM</name>
<evidence type="ECO:0000313" key="8">
    <source>
        <dbReference type="Proteomes" id="UP000823868"/>
    </source>
</evidence>
<dbReference type="Gene3D" id="1.10.10.10">
    <property type="entry name" value="Winged helix-like DNA-binding domain superfamily/Winged helix DNA-binding domain"/>
    <property type="match status" value="2"/>
</dbReference>
<proteinExistence type="predicted"/>
<evidence type="ECO:0000256" key="3">
    <source>
        <dbReference type="ARBA" id="ARBA00023125"/>
    </source>
</evidence>
<feature type="domain" description="RNA polymerase sigma factor 70 region 4 type 2" evidence="6">
    <location>
        <begin position="121"/>
        <end position="166"/>
    </location>
</feature>
<feature type="domain" description="RNA polymerase sigma factor 70 region 4 type 2" evidence="6">
    <location>
        <begin position="199"/>
        <end position="240"/>
    </location>
</feature>
<dbReference type="SUPFAM" id="SSF46894">
    <property type="entry name" value="C-terminal effector domain of the bipartite response regulators"/>
    <property type="match status" value="1"/>
</dbReference>
<dbReference type="GO" id="GO:0006352">
    <property type="term" value="P:DNA-templated transcription initiation"/>
    <property type="evidence" value="ECO:0007669"/>
    <property type="project" value="InterPro"/>
</dbReference>
<organism evidence="7 8">
    <name type="scientific">Candidatus Flavonifractor merdigallinarum</name>
    <dbReference type="NCBI Taxonomy" id="2838589"/>
    <lineage>
        <taxon>Bacteria</taxon>
        <taxon>Bacillati</taxon>
        <taxon>Bacillota</taxon>
        <taxon>Clostridia</taxon>
        <taxon>Eubacteriales</taxon>
        <taxon>Oscillospiraceae</taxon>
        <taxon>Flavonifractor</taxon>
    </lineage>
</organism>
<dbReference type="AlphaFoldDB" id="A0A9D2BYX7"/>
<evidence type="ECO:0000256" key="4">
    <source>
        <dbReference type="ARBA" id="ARBA00023163"/>
    </source>
</evidence>
<dbReference type="GO" id="GO:0016987">
    <property type="term" value="F:sigma factor activity"/>
    <property type="evidence" value="ECO:0007669"/>
    <property type="project" value="UniProtKB-KW"/>
</dbReference>
<protein>
    <submittedName>
        <fullName evidence="7">Sigma-70 family RNA polymerase sigma factor</fullName>
    </submittedName>
</protein>
<dbReference type="InterPro" id="IPR013249">
    <property type="entry name" value="RNA_pol_sigma70_r4_t2"/>
</dbReference>
<dbReference type="Pfam" id="PF08281">
    <property type="entry name" value="Sigma70_r4_2"/>
    <property type="match status" value="2"/>
</dbReference>
<dbReference type="InterPro" id="IPR016032">
    <property type="entry name" value="Sig_transdc_resp-reg_C-effctor"/>
</dbReference>
<reference evidence="7" key="2">
    <citation type="submission" date="2021-04" db="EMBL/GenBank/DDBJ databases">
        <authorList>
            <person name="Gilroy R."/>
        </authorList>
    </citation>
    <scope>NUCLEOTIDE SEQUENCE</scope>
    <source>
        <strain evidence="7">ChiBcec16_6824</strain>
    </source>
</reference>
<dbReference type="PANTHER" id="PTHR43133:SF8">
    <property type="entry name" value="RNA POLYMERASE SIGMA FACTOR HI_1459-RELATED"/>
    <property type="match status" value="1"/>
</dbReference>
<evidence type="ECO:0000256" key="1">
    <source>
        <dbReference type="ARBA" id="ARBA00023015"/>
    </source>
</evidence>
<dbReference type="SUPFAM" id="SSF88659">
    <property type="entry name" value="Sigma3 and sigma4 domains of RNA polymerase sigma factors"/>
    <property type="match status" value="1"/>
</dbReference>
<feature type="compositionally biased region" description="Low complexity" evidence="5">
    <location>
        <begin position="1"/>
        <end position="18"/>
    </location>
</feature>
<dbReference type="InterPro" id="IPR013324">
    <property type="entry name" value="RNA_pol_sigma_r3/r4-like"/>
</dbReference>
<dbReference type="NCBIfam" id="TIGR02937">
    <property type="entry name" value="sigma70-ECF"/>
    <property type="match status" value="1"/>
</dbReference>
<gene>
    <name evidence="7" type="ORF">H9841_04995</name>
</gene>
<reference evidence="7" key="1">
    <citation type="journal article" date="2021" name="PeerJ">
        <title>Extensive microbial diversity within the chicken gut microbiome revealed by metagenomics and culture.</title>
        <authorList>
            <person name="Gilroy R."/>
            <person name="Ravi A."/>
            <person name="Getino M."/>
            <person name="Pursley I."/>
            <person name="Horton D.L."/>
            <person name="Alikhan N.F."/>
            <person name="Baker D."/>
            <person name="Gharbi K."/>
            <person name="Hall N."/>
            <person name="Watson M."/>
            <person name="Adriaenssens E.M."/>
            <person name="Foster-Nyarko E."/>
            <person name="Jarju S."/>
            <person name="Secka A."/>
            <person name="Antonio M."/>
            <person name="Oren A."/>
            <person name="Chaudhuri R.R."/>
            <person name="La Ragione R."/>
            <person name="Hildebrand F."/>
            <person name="Pallen M.J."/>
        </authorList>
    </citation>
    <scope>NUCLEOTIDE SEQUENCE</scope>
    <source>
        <strain evidence="7">ChiBcec16_6824</strain>
    </source>
</reference>
<keyword evidence="4" id="KW-0804">Transcription</keyword>